<dbReference type="Gene3D" id="3.30.70.2660">
    <property type="match status" value="1"/>
</dbReference>
<dbReference type="InterPro" id="IPR013422">
    <property type="entry name" value="CRISPR-assoc_prot_Cas5_N"/>
</dbReference>
<dbReference type="Pfam" id="PF09704">
    <property type="entry name" value="Cas_Cas5d"/>
    <property type="match status" value="1"/>
</dbReference>
<evidence type="ECO:0000313" key="5">
    <source>
        <dbReference type="Proteomes" id="UP000564629"/>
    </source>
</evidence>
<keyword evidence="4" id="KW-1185">Reference proteome</keyword>
<dbReference type="Proteomes" id="UP000321723">
    <property type="component" value="Unassembled WGS sequence"/>
</dbReference>
<proteinExistence type="predicted"/>
<evidence type="ECO:0000256" key="1">
    <source>
        <dbReference type="ARBA" id="ARBA00023118"/>
    </source>
</evidence>
<dbReference type="GO" id="GO:0051607">
    <property type="term" value="P:defense response to virus"/>
    <property type="evidence" value="ECO:0007669"/>
    <property type="project" value="UniProtKB-KW"/>
</dbReference>
<dbReference type="OrthoDB" id="3189549at2"/>
<accession>A0A511FBN0</accession>
<sequence length="239" mass="26232">MTVLALTLAGPMQAWGSGSRFATRATDDAPTKSGVIGLLAAARGLRRTDPLEDLLSLRFGVRIDQPGELLRDFQTARTLDGGTSMPLSYRYYRADARYVVALEADRALLESLVDALRSPVFPLYLGRRSCPPSEPLAPRLREAALEQVLIDEPWQAAAWWRRKLDGDPVDLEFRMDGEGGAAPGLRVLGTSTQRDEPRSFDPQNRQYGWRTVTHGVIPLRAGGPPAVAGLAHEPMTELE</sequence>
<dbReference type="Proteomes" id="UP000564629">
    <property type="component" value="Unassembled WGS sequence"/>
</dbReference>
<dbReference type="AlphaFoldDB" id="A0A511FBN0"/>
<dbReference type="EMBL" id="JACHDN010000001">
    <property type="protein sequence ID" value="MBB5472588.1"/>
    <property type="molecule type" value="Genomic_DNA"/>
</dbReference>
<gene>
    <name evidence="2" type="ORF">CHO01_17770</name>
    <name evidence="3" type="ORF">HNR08_001324</name>
</gene>
<dbReference type="NCBIfam" id="TIGR02593">
    <property type="entry name" value="CRISPR_cas5"/>
    <property type="match status" value="1"/>
</dbReference>
<comment type="caution">
    <text evidence="2">The sequence shown here is derived from an EMBL/GenBank/DDBJ whole genome shotgun (WGS) entry which is preliminary data.</text>
</comment>
<evidence type="ECO:0000313" key="4">
    <source>
        <dbReference type="Proteomes" id="UP000321723"/>
    </source>
</evidence>
<dbReference type="InterPro" id="IPR010147">
    <property type="entry name" value="CRISPR-assoc_prot_CasD"/>
</dbReference>
<protein>
    <submittedName>
        <fullName evidence="3">CRISPR system Cascade subunit CasD</fullName>
    </submittedName>
    <submittedName>
        <fullName evidence="2">Type I-E CRISPR-associated protein Cas5/CasD</fullName>
    </submittedName>
</protein>
<evidence type="ECO:0000313" key="3">
    <source>
        <dbReference type="EMBL" id="MBB5472588.1"/>
    </source>
</evidence>
<reference evidence="2 4" key="1">
    <citation type="submission" date="2019-07" db="EMBL/GenBank/DDBJ databases">
        <title>Whole genome shotgun sequence of Cellulomonas hominis NBRC 16055.</title>
        <authorList>
            <person name="Hosoyama A."/>
            <person name="Uohara A."/>
            <person name="Ohji S."/>
            <person name="Ichikawa N."/>
        </authorList>
    </citation>
    <scope>NUCLEOTIDE SEQUENCE [LARGE SCALE GENOMIC DNA]</scope>
    <source>
        <strain evidence="2 4">NBRC 16055</strain>
    </source>
</reference>
<dbReference type="RefSeq" id="WP_146836711.1">
    <property type="nucleotide sequence ID" value="NZ_BJVQ01000020.1"/>
</dbReference>
<dbReference type="GO" id="GO:0003723">
    <property type="term" value="F:RNA binding"/>
    <property type="evidence" value="ECO:0007669"/>
    <property type="project" value="InterPro"/>
</dbReference>
<dbReference type="GO" id="GO:0043571">
    <property type="term" value="P:maintenance of CRISPR repeat elements"/>
    <property type="evidence" value="ECO:0007669"/>
    <property type="project" value="InterPro"/>
</dbReference>
<keyword evidence="1" id="KW-0051">Antiviral defense</keyword>
<reference evidence="3 5" key="2">
    <citation type="submission" date="2020-08" db="EMBL/GenBank/DDBJ databases">
        <title>Sequencing the genomes of 1000 actinobacteria strains.</title>
        <authorList>
            <person name="Klenk H.-P."/>
        </authorList>
    </citation>
    <scope>NUCLEOTIDE SEQUENCE [LARGE SCALE GENOMIC DNA]</scope>
    <source>
        <strain evidence="3 5">DSM 9581</strain>
    </source>
</reference>
<dbReference type="CDD" id="cd09645">
    <property type="entry name" value="Cas5_I-E"/>
    <property type="match status" value="1"/>
</dbReference>
<dbReference type="EMBL" id="BJVQ01000020">
    <property type="protein sequence ID" value="GEL46661.1"/>
    <property type="molecule type" value="Genomic_DNA"/>
</dbReference>
<dbReference type="InterPro" id="IPR021124">
    <property type="entry name" value="CRISPR-assoc_prot_Cas5"/>
</dbReference>
<evidence type="ECO:0000313" key="2">
    <source>
        <dbReference type="EMBL" id="GEL46661.1"/>
    </source>
</evidence>
<name>A0A511FBN0_9CELL</name>
<organism evidence="2 4">
    <name type="scientific">Cellulomonas hominis</name>
    <dbReference type="NCBI Taxonomy" id="156981"/>
    <lineage>
        <taxon>Bacteria</taxon>
        <taxon>Bacillati</taxon>
        <taxon>Actinomycetota</taxon>
        <taxon>Actinomycetes</taxon>
        <taxon>Micrococcales</taxon>
        <taxon>Cellulomonadaceae</taxon>
        <taxon>Cellulomonas</taxon>
    </lineage>
</organism>
<dbReference type="NCBIfam" id="TIGR01868">
    <property type="entry name" value="casD_Cas5e"/>
    <property type="match status" value="1"/>
</dbReference>